<evidence type="ECO:0000313" key="1">
    <source>
        <dbReference type="EMBL" id="KAK6497201.1"/>
    </source>
</evidence>
<sequence>MSLLCSDCAATSGLCTKCARLQEVFELRKEMMNTNEGAGTSGQLETGMDEYLVYSPDKKVAAPSQCKAQIDHQDEALLKLHIFTNPCGFVKRAPALCPVKPIYNERRQNPPLPKARGHSVGVYKAECRYPSCSIIFTNTRGRLATAKMWKHQRRDHRAWCKEISKKDSATVTWEPIVNPANAPSREKSIQPKKT</sequence>
<dbReference type="AlphaFoldDB" id="A0AAN8NB28"/>
<protein>
    <submittedName>
        <fullName evidence="1">Uncharacterized protein</fullName>
    </submittedName>
</protein>
<comment type="caution">
    <text evidence="1">The sequence shown here is derived from an EMBL/GenBank/DDBJ whole genome shotgun (WGS) entry which is preliminary data.</text>
</comment>
<evidence type="ECO:0000313" key="2">
    <source>
        <dbReference type="Proteomes" id="UP001307849"/>
    </source>
</evidence>
<gene>
    <name evidence="1" type="ORF">TWF506_004676</name>
</gene>
<proteinExistence type="predicted"/>
<reference evidence="1 2" key="1">
    <citation type="submission" date="2019-10" db="EMBL/GenBank/DDBJ databases">
        <authorList>
            <person name="Palmer J.M."/>
        </authorList>
    </citation>
    <scope>NUCLEOTIDE SEQUENCE [LARGE SCALE GENOMIC DNA]</scope>
    <source>
        <strain evidence="1 2">TWF506</strain>
    </source>
</reference>
<dbReference type="EMBL" id="JAVHJM010000015">
    <property type="protein sequence ID" value="KAK6497201.1"/>
    <property type="molecule type" value="Genomic_DNA"/>
</dbReference>
<accession>A0AAN8NB28</accession>
<dbReference type="Proteomes" id="UP001307849">
    <property type="component" value="Unassembled WGS sequence"/>
</dbReference>
<name>A0AAN8NB28_9PEZI</name>
<keyword evidence="2" id="KW-1185">Reference proteome</keyword>
<organism evidence="1 2">
    <name type="scientific">Arthrobotrys conoides</name>
    <dbReference type="NCBI Taxonomy" id="74498"/>
    <lineage>
        <taxon>Eukaryota</taxon>
        <taxon>Fungi</taxon>
        <taxon>Dikarya</taxon>
        <taxon>Ascomycota</taxon>
        <taxon>Pezizomycotina</taxon>
        <taxon>Orbiliomycetes</taxon>
        <taxon>Orbiliales</taxon>
        <taxon>Orbiliaceae</taxon>
        <taxon>Arthrobotrys</taxon>
    </lineage>
</organism>